<dbReference type="InterPro" id="IPR006311">
    <property type="entry name" value="TAT_signal"/>
</dbReference>
<gene>
    <name evidence="2" type="ORF">AVDCRST_MAG40-432</name>
</gene>
<evidence type="ECO:0000313" key="2">
    <source>
        <dbReference type="EMBL" id="CAA9302175.1"/>
    </source>
</evidence>
<feature type="chain" id="PRO_5026789549" evidence="1">
    <location>
        <begin position="27"/>
        <end position="115"/>
    </location>
</feature>
<dbReference type="EMBL" id="CADCTX010000123">
    <property type="protein sequence ID" value="CAA9302175.1"/>
    <property type="molecule type" value="Genomic_DNA"/>
</dbReference>
<dbReference type="AlphaFoldDB" id="A0A6J4KCK6"/>
<feature type="non-terminal residue" evidence="2">
    <location>
        <position position="115"/>
    </location>
</feature>
<organism evidence="2">
    <name type="scientific">uncultured Gemmatimonadaceae bacterium</name>
    <dbReference type="NCBI Taxonomy" id="246130"/>
    <lineage>
        <taxon>Bacteria</taxon>
        <taxon>Pseudomonadati</taxon>
        <taxon>Gemmatimonadota</taxon>
        <taxon>Gemmatimonadia</taxon>
        <taxon>Gemmatimonadales</taxon>
        <taxon>Gemmatimonadaceae</taxon>
        <taxon>environmental samples</taxon>
    </lineage>
</organism>
<dbReference type="PROSITE" id="PS51318">
    <property type="entry name" value="TAT"/>
    <property type="match status" value="1"/>
</dbReference>
<sequence>MTGMTRPPRRPALGLAALAAAAFAVGCDGATEPRGAPLQGTVAQADAFGRRGHVLVVGLGPSGAFGDTAVFDLARADVFVRRPGGALARGRATDVAAGADVRAWTTGVAVLTIPP</sequence>
<evidence type="ECO:0000256" key="1">
    <source>
        <dbReference type="SAM" id="SignalP"/>
    </source>
</evidence>
<protein>
    <submittedName>
        <fullName evidence="2">Uncharacterized protein</fullName>
    </submittedName>
</protein>
<name>A0A6J4KCK6_9BACT</name>
<proteinExistence type="predicted"/>
<dbReference type="PROSITE" id="PS51257">
    <property type="entry name" value="PROKAR_LIPOPROTEIN"/>
    <property type="match status" value="1"/>
</dbReference>
<feature type="signal peptide" evidence="1">
    <location>
        <begin position="1"/>
        <end position="26"/>
    </location>
</feature>
<accession>A0A6J4KCK6</accession>
<reference evidence="2" key="1">
    <citation type="submission" date="2020-02" db="EMBL/GenBank/DDBJ databases">
        <authorList>
            <person name="Meier V. D."/>
        </authorList>
    </citation>
    <scope>NUCLEOTIDE SEQUENCE</scope>
    <source>
        <strain evidence="2">AVDCRST_MAG40</strain>
    </source>
</reference>
<keyword evidence="1" id="KW-0732">Signal</keyword>